<evidence type="ECO:0000313" key="3">
    <source>
        <dbReference type="EMBL" id="GLS24629.1"/>
    </source>
</evidence>
<keyword evidence="1" id="KW-0732">Signal</keyword>
<reference evidence="3 4" key="1">
    <citation type="journal article" date="2014" name="Int. J. Syst. Evol. Microbiol.">
        <title>Complete genome sequence of Corynebacterium casei LMG S-19264T (=DSM 44701T), isolated from a smear-ripened cheese.</title>
        <authorList>
            <consortium name="US DOE Joint Genome Institute (JGI-PGF)"/>
            <person name="Walter F."/>
            <person name="Albersmeier A."/>
            <person name="Kalinowski J."/>
            <person name="Ruckert C."/>
        </authorList>
    </citation>
    <scope>NUCLEOTIDE SEQUENCE [LARGE SCALE GENOMIC DNA]</scope>
    <source>
        <strain evidence="3 4">NBRC 110095</strain>
    </source>
</reference>
<dbReference type="Proteomes" id="UP001156870">
    <property type="component" value="Unassembled WGS sequence"/>
</dbReference>
<dbReference type="Pfam" id="PF20419">
    <property type="entry name" value="DUF6701"/>
    <property type="match status" value="1"/>
</dbReference>
<feature type="chain" id="PRO_5041342464" description="DUF6701 domain-containing protein" evidence="1">
    <location>
        <begin position="24"/>
        <end position="1338"/>
    </location>
</feature>
<protein>
    <recommendedName>
        <fullName evidence="2">DUF6701 domain-containing protein</fullName>
    </recommendedName>
</protein>
<dbReference type="EMBL" id="BSPD01000015">
    <property type="protein sequence ID" value="GLS24629.1"/>
    <property type="molecule type" value="Genomic_DNA"/>
</dbReference>
<accession>A0AA37T0D5</accession>
<dbReference type="Gene3D" id="2.60.40.2080">
    <property type="match status" value="2"/>
</dbReference>
<gene>
    <name evidence="3" type="ORF">GCM10007877_03430</name>
</gene>
<feature type="signal peptide" evidence="1">
    <location>
        <begin position="1"/>
        <end position="23"/>
    </location>
</feature>
<sequence length="1338" mass="141309">MRWYLYVIGMICGVLLGSSSAVAIDLKVDRVTVNSTIGAPLPTWIPVTFVTPYDSVPVVVVLTNSENEDAATVRIRNVSTTGFEMALIEVPGSDSVTTEMTVDYLAAEVGDYNFPGSVRLSVRTLSTTAQFGAGFNTWETVTFRNNWFSATPAVVAQVQTINSQPDLEMGVAGDPWLDVAIDNVTTDSMRIALDRAKNRTGTVVPEVVGYIAMESDTGFFLDGQVVTAFLTPRNIQGWDDNPGCFYNSYFIPFFNPPKVVASKNTSNGADGGWIRECDVSPNQVGLVMDEEPDRSHGSPEVAGVIAFSDAFFGERNGNQIGGGSATIPPYASESSWTRVDFPNAFPDTPVIFTLPTAEGSPPASTRVRNVTTTGFDVAAFQPPGSNPPHPEMTIDYIAIRQGIHETAAGDVFEVGVQSINRFSSTSTRAWVPFRFTTDFVATPAMLADIQSTNNEPTLDPNSVSSSWMTASVRALNRRGAWLTLDRAQTGSGSLTFPEDVAYFAVLNGSNGFLSATDGRVIDYEMLISSNNVAGWENICRDVSFAESYTTPYAVAAMNTRAGGDGGWIRRCDLQSSSIGLTVDEDTTFDSERIHTNETASVFVFSEPFEAFFTTVGHYAVLHSGSGVTCEPEAVTVVAHDVNHAPFAGETTVTITATSSTPGWSPANSTWSLNSGIAGRFSTSGNRATYTFDSGETGVVLNLATTVPADIDIDVRDENGLTDIDGGAEDGILAFANTGLRFYADADGDQNADGTSPVTRSLVAGSASVPMVLRAVETDTQTGACLARVSGPQTVSLAYECDDPNRCALSAGGSVNGSTIQGNDRGNVTNFGAVSLAFDTQGEAPLSFTYDDVGQVALHAQLALPANGASPAQVIEGVSGPMVARPADLVVASVQDSAGNANPGTTTMGAGFLVAGEAFTVTVQSLNSKGIITPNFGNESAPENVAVSMGNLVLPVGGNLPGLTTMGTFSPTTTAGEFEHDAIRWPEVGTITVVPSVADGDYLGEGNVTGSESFNIGRFYPAHYQLTSSMTENGCAAGGFTYLSDTAFTHSPIDMEYTIEAHNQGGSITENYDESLGYPVGGFSIVAENSDGGVDLQSRALMPLASWATGAWTVTGDNNAGFRRANNGVEEGPFNAVQFGLMPDGVSPDNVDFLSADRNMDPTSSGNCGASCTAMAIGSPINARFGRLLTEDVHGPESADLAGIYHIEFWNGTQFVVNTDDDCTALNRADIQFGGTAITTTPTTVTVGGGISTGSFNTDSGNSILQIQSGDSNLLFSAVSPLSSGSFDVVTNMSNYPWLQYDWNQNGDSTDDAARPVSTVTFGSYRGNDRVIYWRERMD</sequence>
<organism evidence="3 4">
    <name type="scientific">Marinibactrum halimedae</name>
    <dbReference type="NCBI Taxonomy" id="1444977"/>
    <lineage>
        <taxon>Bacteria</taxon>
        <taxon>Pseudomonadati</taxon>
        <taxon>Pseudomonadota</taxon>
        <taxon>Gammaproteobacteria</taxon>
        <taxon>Cellvibrionales</taxon>
        <taxon>Cellvibrionaceae</taxon>
        <taxon>Marinibactrum</taxon>
    </lineage>
</organism>
<dbReference type="InterPro" id="IPR046524">
    <property type="entry name" value="DUF6701"/>
</dbReference>
<evidence type="ECO:0000256" key="1">
    <source>
        <dbReference type="SAM" id="SignalP"/>
    </source>
</evidence>
<evidence type="ECO:0000259" key="2">
    <source>
        <dbReference type="Pfam" id="PF20419"/>
    </source>
</evidence>
<feature type="domain" description="DUF6701" evidence="2">
    <location>
        <begin position="760"/>
        <end position="1336"/>
    </location>
</feature>
<name>A0AA37T0D5_9GAMM</name>
<comment type="caution">
    <text evidence="3">The sequence shown here is derived from an EMBL/GenBank/DDBJ whole genome shotgun (WGS) entry which is preliminary data.</text>
</comment>
<dbReference type="RefSeq" id="WP_232595842.1">
    <property type="nucleotide sequence ID" value="NZ_BSPD01000015.1"/>
</dbReference>
<keyword evidence="4" id="KW-1185">Reference proteome</keyword>
<proteinExistence type="predicted"/>
<evidence type="ECO:0000313" key="4">
    <source>
        <dbReference type="Proteomes" id="UP001156870"/>
    </source>
</evidence>
<dbReference type="InterPro" id="IPR037221">
    <property type="entry name" value="H-type_lectin_dom_sf"/>
</dbReference>